<dbReference type="Pfam" id="PF03458">
    <property type="entry name" value="Gly_transporter"/>
    <property type="match status" value="2"/>
</dbReference>
<dbReference type="PANTHER" id="PTHR30506">
    <property type="entry name" value="INNER MEMBRANE PROTEIN"/>
    <property type="match status" value="1"/>
</dbReference>
<evidence type="ECO:0000313" key="9">
    <source>
        <dbReference type="EMBL" id="HJB12686.1"/>
    </source>
</evidence>
<feature type="transmembrane region" description="Helical" evidence="7">
    <location>
        <begin position="32"/>
        <end position="55"/>
    </location>
</feature>
<evidence type="ECO:0000256" key="1">
    <source>
        <dbReference type="ARBA" id="ARBA00004651"/>
    </source>
</evidence>
<protein>
    <submittedName>
        <fullName evidence="9">TRIC cation channel family protein</fullName>
    </submittedName>
</protein>
<evidence type="ECO:0000256" key="2">
    <source>
        <dbReference type="ARBA" id="ARBA00008193"/>
    </source>
</evidence>
<evidence type="ECO:0000256" key="5">
    <source>
        <dbReference type="ARBA" id="ARBA00022989"/>
    </source>
</evidence>
<comment type="caution">
    <text evidence="9">The sequence shown here is derived from an EMBL/GenBank/DDBJ whole genome shotgun (WGS) entry which is preliminary data.</text>
</comment>
<dbReference type="GO" id="GO:0005886">
    <property type="term" value="C:plasma membrane"/>
    <property type="evidence" value="ECO:0007669"/>
    <property type="project" value="UniProtKB-SubCell"/>
</dbReference>
<keyword evidence="4 7" id="KW-0812">Transmembrane</keyword>
<name>A0A9D2LHL3_9FIRM</name>
<evidence type="ECO:0000256" key="6">
    <source>
        <dbReference type="ARBA" id="ARBA00023136"/>
    </source>
</evidence>
<accession>A0A9D2LHL3</accession>
<feature type="domain" description="Glycine transporter" evidence="8">
    <location>
        <begin position="99"/>
        <end position="174"/>
    </location>
</feature>
<keyword evidence="6 7" id="KW-0472">Membrane</keyword>
<keyword evidence="3" id="KW-1003">Cell membrane</keyword>
<dbReference type="Proteomes" id="UP000823824">
    <property type="component" value="Unassembled WGS sequence"/>
</dbReference>
<feature type="transmembrane region" description="Helical" evidence="7">
    <location>
        <begin position="180"/>
        <end position="197"/>
    </location>
</feature>
<feature type="transmembrane region" description="Helical" evidence="7">
    <location>
        <begin position="61"/>
        <end position="80"/>
    </location>
</feature>
<dbReference type="EMBL" id="DWZJ01000022">
    <property type="protein sequence ID" value="HJB12686.1"/>
    <property type="molecule type" value="Genomic_DNA"/>
</dbReference>
<dbReference type="AlphaFoldDB" id="A0A9D2LHL3"/>
<evidence type="ECO:0000256" key="3">
    <source>
        <dbReference type="ARBA" id="ARBA00022475"/>
    </source>
</evidence>
<feature type="domain" description="Glycine transporter" evidence="8">
    <location>
        <begin position="7"/>
        <end position="79"/>
    </location>
</feature>
<evidence type="ECO:0000256" key="7">
    <source>
        <dbReference type="SAM" id="Phobius"/>
    </source>
</evidence>
<dbReference type="PANTHER" id="PTHR30506:SF3">
    <property type="entry name" value="UPF0126 INNER MEMBRANE PROTEIN YADS-RELATED"/>
    <property type="match status" value="1"/>
</dbReference>
<organism evidence="9 10">
    <name type="scientific">Candidatus Oscillibacter excrementigallinarum</name>
    <dbReference type="NCBI Taxonomy" id="2838716"/>
    <lineage>
        <taxon>Bacteria</taxon>
        <taxon>Bacillati</taxon>
        <taxon>Bacillota</taxon>
        <taxon>Clostridia</taxon>
        <taxon>Eubacteriales</taxon>
        <taxon>Oscillospiraceae</taxon>
        <taxon>Oscillibacter</taxon>
    </lineage>
</organism>
<feature type="transmembrane region" description="Helical" evidence="7">
    <location>
        <begin position="6"/>
        <end position="25"/>
    </location>
</feature>
<comment type="similarity">
    <text evidence="2">Belongs to the UPF0126 family.</text>
</comment>
<reference evidence="9" key="1">
    <citation type="journal article" date="2021" name="PeerJ">
        <title>Extensive microbial diversity within the chicken gut microbiome revealed by metagenomics and culture.</title>
        <authorList>
            <person name="Gilroy R."/>
            <person name="Ravi A."/>
            <person name="Getino M."/>
            <person name="Pursley I."/>
            <person name="Horton D.L."/>
            <person name="Alikhan N.F."/>
            <person name="Baker D."/>
            <person name="Gharbi K."/>
            <person name="Hall N."/>
            <person name="Watson M."/>
            <person name="Adriaenssens E.M."/>
            <person name="Foster-Nyarko E."/>
            <person name="Jarju S."/>
            <person name="Secka A."/>
            <person name="Antonio M."/>
            <person name="Oren A."/>
            <person name="Chaudhuri R.R."/>
            <person name="La Ragione R."/>
            <person name="Hildebrand F."/>
            <person name="Pallen M.J."/>
        </authorList>
    </citation>
    <scope>NUCLEOTIDE SEQUENCE</scope>
    <source>
        <strain evidence="9">ChiBcec18-1249</strain>
    </source>
</reference>
<keyword evidence="5 7" id="KW-1133">Transmembrane helix</keyword>
<evidence type="ECO:0000256" key="4">
    <source>
        <dbReference type="ARBA" id="ARBA00022692"/>
    </source>
</evidence>
<feature type="transmembrane region" description="Helical" evidence="7">
    <location>
        <begin position="92"/>
        <end position="117"/>
    </location>
</feature>
<evidence type="ECO:0000259" key="8">
    <source>
        <dbReference type="Pfam" id="PF03458"/>
    </source>
</evidence>
<proteinExistence type="inferred from homology"/>
<gene>
    <name evidence="9" type="ORF">H9787_03115</name>
</gene>
<evidence type="ECO:0000313" key="10">
    <source>
        <dbReference type="Proteomes" id="UP000823824"/>
    </source>
</evidence>
<feature type="transmembrane region" description="Helical" evidence="7">
    <location>
        <begin position="123"/>
        <end position="142"/>
    </location>
</feature>
<feature type="transmembrane region" description="Helical" evidence="7">
    <location>
        <begin position="154"/>
        <end position="174"/>
    </location>
</feature>
<reference evidence="9" key="2">
    <citation type="submission" date="2021-04" db="EMBL/GenBank/DDBJ databases">
        <authorList>
            <person name="Gilroy R."/>
        </authorList>
    </citation>
    <scope>NUCLEOTIDE SEQUENCE</scope>
    <source>
        <strain evidence="9">ChiBcec18-1249</strain>
    </source>
</reference>
<sequence length="209" mass="22108">MEQLFLILELVGTLAFAASGAITGLKKNMDIFGVCILGLTTAVGGGVIRDLILGITPPSTFLDPIYAVVALLTSLVLFLPRIRRLLMWDQQLYDLVLLTMDSAGLGIFTVSGIRIAYQAAPHPSLFLLVFVGVVTGVGGGVLRDVMAGDTPYIFVKHVYASASLAGALACAALWPLAGEMAAMLCGGGLVIAIRILSAHFRWNLPRAHD</sequence>
<comment type="subcellular location">
    <subcellularLocation>
        <location evidence="1">Cell membrane</location>
        <topology evidence="1">Multi-pass membrane protein</topology>
    </subcellularLocation>
</comment>
<dbReference type="InterPro" id="IPR005115">
    <property type="entry name" value="Gly_transporter"/>
</dbReference>